<protein>
    <submittedName>
        <fullName evidence="1">Uncharacterized protein</fullName>
    </submittedName>
</protein>
<dbReference type="Proteomes" id="UP001056120">
    <property type="component" value="Linkage Group LG03"/>
</dbReference>
<organism evidence="1 2">
    <name type="scientific">Smallanthus sonchifolius</name>
    <dbReference type="NCBI Taxonomy" id="185202"/>
    <lineage>
        <taxon>Eukaryota</taxon>
        <taxon>Viridiplantae</taxon>
        <taxon>Streptophyta</taxon>
        <taxon>Embryophyta</taxon>
        <taxon>Tracheophyta</taxon>
        <taxon>Spermatophyta</taxon>
        <taxon>Magnoliopsida</taxon>
        <taxon>eudicotyledons</taxon>
        <taxon>Gunneridae</taxon>
        <taxon>Pentapetalae</taxon>
        <taxon>asterids</taxon>
        <taxon>campanulids</taxon>
        <taxon>Asterales</taxon>
        <taxon>Asteraceae</taxon>
        <taxon>Asteroideae</taxon>
        <taxon>Heliantheae alliance</taxon>
        <taxon>Millerieae</taxon>
        <taxon>Smallanthus</taxon>
    </lineage>
</organism>
<comment type="caution">
    <text evidence="1">The sequence shown here is derived from an EMBL/GenBank/DDBJ whole genome shotgun (WGS) entry which is preliminary data.</text>
</comment>
<accession>A0ACB9JKI9</accession>
<proteinExistence type="predicted"/>
<sequence length="168" mass="18779">MFLSASASFPFTIHLHSQQIEKKMAKSVSRGAILSIMSNPNPDSSVDLPEIVVQVLDIKFVGNRYTPFSTAVSQSIDYLMRIRQTHQTQALFLSYCLVTRLIEIAELGRDMRWRNEEDVMQTKVAGDGVAVAIGRSSVRAGRSRRLLPLSPVFSLKLLRASSLLGIKW</sequence>
<keyword evidence="2" id="KW-1185">Reference proteome</keyword>
<evidence type="ECO:0000313" key="1">
    <source>
        <dbReference type="EMBL" id="KAI3820226.1"/>
    </source>
</evidence>
<name>A0ACB9JKI9_9ASTR</name>
<gene>
    <name evidence="1" type="ORF">L1987_07769</name>
</gene>
<reference evidence="2" key="1">
    <citation type="journal article" date="2022" name="Mol. Ecol. Resour.">
        <title>The genomes of chicory, endive, great burdock and yacon provide insights into Asteraceae palaeo-polyploidization history and plant inulin production.</title>
        <authorList>
            <person name="Fan W."/>
            <person name="Wang S."/>
            <person name="Wang H."/>
            <person name="Wang A."/>
            <person name="Jiang F."/>
            <person name="Liu H."/>
            <person name="Zhao H."/>
            <person name="Xu D."/>
            <person name="Zhang Y."/>
        </authorList>
    </citation>
    <scope>NUCLEOTIDE SEQUENCE [LARGE SCALE GENOMIC DNA]</scope>
    <source>
        <strain evidence="2">cv. Yunnan</strain>
    </source>
</reference>
<evidence type="ECO:0000313" key="2">
    <source>
        <dbReference type="Proteomes" id="UP001056120"/>
    </source>
</evidence>
<dbReference type="EMBL" id="CM042020">
    <property type="protein sequence ID" value="KAI3820226.1"/>
    <property type="molecule type" value="Genomic_DNA"/>
</dbReference>
<reference evidence="1 2" key="2">
    <citation type="journal article" date="2022" name="Mol. Ecol. Resour.">
        <title>The genomes of chicory, endive, great burdock and yacon provide insights into Asteraceae paleo-polyploidization history and plant inulin production.</title>
        <authorList>
            <person name="Fan W."/>
            <person name="Wang S."/>
            <person name="Wang H."/>
            <person name="Wang A."/>
            <person name="Jiang F."/>
            <person name="Liu H."/>
            <person name="Zhao H."/>
            <person name="Xu D."/>
            <person name="Zhang Y."/>
        </authorList>
    </citation>
    <scope>NUCLEOTIDE SEQUENCE [LARGE SCALE GENOMIC DNA]</scope>
    <source>
        <strain evidence="2">cv. Yunnan</strain>
        <tissue evidence="1">Leaves</tissue>
    </source>
</reference>